<dbReference type="RefSeq" id="WP_354448667.1">
    <property type="nucleotide sequence ID" value="NZ_JBEPSH010000013.1"/>
</dbReference>
<keyword evidence="3" id="KW-1185">Reference proteome</keyword>
<organism evidence="2 3">
    <name type="scientific">Ottowia thiooxydans</name>
    <dbReference type="NCBI Taxonomy" id="219182"/>
    <lineage>
        <taxon>Bacteria</taxon>
        <taxon>Pseudomonadati</taxon>
        <taxon>Pseudomonadota</taxon>
        <taxon>Betaproteobacteria</taxon>
        <taxon>Burkholderiales</taxon>
        <taxon>Comamonadaceae</taxon>
        <taxon>Ottowia</taxon>
    </lineage>
</organism>
<keyword evidence="1" id="KW-0732">Signal</keyword>
<feature type="chain" id="PRO_5047458323" description="DUF4148 domain-containing protein" evidence="1">
    <location>
        <begin position="23"/>
        <end position="100"/>
    </location>
</feature>
<evidence type="ECO:0008006" key="4">
    <source>
        <dbReference type="Google" id="ProtNLM"/>
    </source>
</evidence>
<sequence>MQVKNIALASLFAVVLSGNAFAAQPASGEGPLFLNEASGVSTLTREAVRQQAIATPPATDGYNAFAADTSVHSDVTRAEVRETTRDSIAHGFRVKSGEFA</sequence>
<evidence type="ECO:0000256" key="1">
    <source>
        <dbReference type="SAM" id="SignalP"/>
    </source>
</evidence>
<evidence type="ECO:0000313" key="2">
    <source>
        <dbReference type="EMBL" id="MET4580046.1"/>
    </source>
</evidence>
<evidence type="ECO:0000313" key="3">
    <source>
        <dbReference type="Proteomes" id="UP001549320"/>
    </source>
</evidence>
<protein>
    <recommendedName>
        <fullName evidence="4">DUF4148 domain-containing protein</fullName>
    </recommendedName>
</protein>
<dbReference type="Proteomes" id="UP001549320">
    <property type="component" value="Unassembled WGS sequence"/>
</dbReference>
<proteinExistence type="predicted"/>
<feature type="signal peptide" evidence="1">
    <location>
        <begin position="1"/>
        <end position="22"/>
    </location>
</feature>
<name>A0ABV2QG75_9BURK</name>
<accession>A0ABV2QG75</accession>
<comment type="caution">
    <text evidence="2">The sequence shown here is derived from an EMBL/GenBank/DDBJ whole genome shotgun (WGS) entry which is preliminary data.</text>
</comment>
<dbReference type="EMBL" id="JBEPSH010000013">
    <property type="protein sequence ID" value="MET4580046.1"/>
    <property type="molecule type" value="Genomic_DNA"/>
</dbReference>
<gene>
    <name evidence="2" type="ORF">ABIE13_005184</name>
</gene>
<reference evidence="2 3" key="1">
    <citation type="submission" date="2024-06" db="EMBL/GenBank/DDBJ databases">
        <title>Sorghum-associated microbial communities from plants grown in Nebraska, USA.</title>
        <authorList>
            <person name="Schachtman D."/>
        </authorList>
    </citation>
    <scope>NUCLEOTIDE SEQUENCE [LARGE SCALE GENOMIC DNA]</scope>
    <source>
        <strain evidence="2 3">2709</strain>
    </source>
</reference>